<sequence>MNLFITILIMEVLAGAEVDLFVPSFPDLQDTFNLSTFKVEFLLGINLIAHCVTSLIVGNLGDRFGRRVIIIIGLIIFVVGSIFCVFGLNYYMLLFGRFLQGIGISGVAVLGYVVLADLYSVKQQQKMMGTLNGAITLAMAFAPVVGSYVNFLLSWRGNFAILLIFGIFCLIIGLLFIPKGQINYNISISLKGYSVVFKSRKAVYHIVTMLFIMQGYWVFIAIAPILYMRDLGVSIQQFGFYQGAMAAVFSAVSFSSGYLLKNFGQKKCFFFSILALVAFIIAAIVLVICKTNDPLTITIVTQLVAIGMIFPCNILWPLALESIPNAKGRITAILVSGRLIVTALCLQLVSYFYQGTFKQLAIVMCITIVIALIGCYKLLQVDRIFDEPK</sequence>
<feature type="transmembrane region" description="Helical" evidence="6">
    <location>
        <begin position="98"/>
        <end position="119"/>
    </location>
</feature>
<evidence type="ECO:0000313" key="8">
    <source>
        <dbReference type="EMBL" id="BFD45775.1"/>
    </source>
</evidence>
<evidence type="ECO:0000259" key="7">
    <source>
        <dbReference type="PROSITE" id="PS50850"/>
    </source>
</evidence>
<comment type="subcellular location">
    <subcellularLocation>
        <location evidence="1">Cell inner membrane</location>
        <topology evidence="1">Multi-pass membrane protein</topology>
    </subcellularLocation>
</comment>
<name>A0AAT9G7K2_9RICK</name>
<keyword evidence="4 6" id="KW-1133">Transmembrane helix</keyword>
<dbReference type="InterPro" id="IPR011701">
    <property type="entry name" value="MFS"/>
</dbReference>
<dbReference type="PROSITE" id="PS50850">
    <property type="entry name" value="MFS"/>
    <property type="match status" value="1"/>
</dbReference>
<dbReference type="PANTHER" id="PTHR43124">
    <property type="entry name" value="PURINE EFFLUX PUMP PBUE"/>
    <property type="match status" value="1"/>
</dbReference>
<dbReference type="EMBL" id="AP029170">
    <property type="protein sequence ID" value="BFD45775.1"/>
    <property type="molecule type" value="Genomic_DNA"/>
</dbReference>
<dbReference type="AlphaFoldDB" id="A0AAT9G7K2"/>
<gene>
    <name evidence="8" type="ORF">DMENIID0002_04210</name>
</gene>
<dbReference type="GO" id="GO:0005886">
    <property type="term" value="C:plasma membrane"/>
    <property type="evidence" value="ECO:0007669"/>
    <property type="project" value="UniProtKB-SubCell"/>
</dbReference>
<dbReference type="SUPFAM" id="SSF103473">
    <property type="entry name" value="MFS general substrate transporter"/>
    <property type="match status" value="1"/>
</dbReference>
<evidence type="ECO:0000256" key="3">
    <source>
        <dbReference type="ARBA" id="ARBA00022692"/>
    </source>
</evidence>
<dbReference type="PANTHER" id="PTHR43124:SF3">
    <property type="entry name" value="CHLORAMPHENICOL EFFLUX PUMP RV0191"/>
    <property type="match status" value="1"/>
</dbReference>
<feature type="transmembrane region" description="Helical" evidence="6">
    <location>
        <begin position="202"/>
        <end position="227"/>
    </location>
</feature>
<dbReference type="InterPro" id="IPR020846">
    <property type="entry name" value="MFS_dom"/>
</dbReference>
<protein>
    <submittedName>
        <fullName evidence="8">Multidrug effflux MFS transporter</fullName>
    </submittedName>
</protein>
<feature type="transmembrane region" description="Helical" evidence="6">
    <location>
        <begin position="269"/>
        <end position="288"/>
    </location>
</feature>
<dbReference type="GO" id="GO:0022857">
    <property type="term" value="F:transmembrane transporter activity"/>
    <property type="evidence" value="ECO:0007669"/>
    <property type="project" value="InterPro"/>
</dbReference>
<reference evidence="8" key="1">
    <citation type="submission" date="2024-01" db="EMBL/GenBank/DDBJ databases">
        <title>Sequencing the genomes of a sandfly, Sergentomyia squamirostris, and its two endosymbionts.</title>
        <authorList>
            <person name="Itokawa K."/>
            <person name="Sanjoba C."/>
        </authorList>
    </citation>
    <scope>NUCLEOTIDE SEQUENCE</scope>
    <source>
        <strain evidence="8">RiSSQ</strain>
    </source>
</reference>
<feature type="transmembrane region" description="Helical" evidence="6">
    <location>
        <begin position="239"/>
        <end position="260"/>
    </location>
</feature>
<feature type="transmembrane region" description="Helical" evidence="6">
    <location>
        <begin position="159"/>
        <end position="177"/>
    </location>
</feature>
<evidence type="ECO:0000256" key="2">
    <source>
        <dbReference type="ARBA" id="ARBA00022475"/>
    </source>
</evidence>
<feature type="transmembrane region" description="Helical" evidence="6">
    <location>
        <begin position="330"/>
        <end position="353"/>
    </location>
</feature>
<keyword evidence="2" id="KW-1003">Cell membrane</keyword>
<proteinExistence type="predicted"/>
<feature type="transmembrane region" description="Helical" evidence="6">
    <location>
        <begin position="39"/>
        <end position="61"/>
    </location>
</feature>
<dbReference type="InterPro" id="IPR050189">
    <property type="entry name" value="MFS_Efflux_Transporters"/>
</dbReference>
<evidence type="ECO:0000256" key="5">
    <source>
        <dbReference type="ARBA" id="ARBA00023136"/>
    </source>
</evidence>
<keyword evidence="5 6" id="KW-0472">Membrane</keyword>
<accession>A0AAT9G7K2</accession>
<feature type="transmembrane region" description="Helical" evidence="6">
    <location>
        <begin position="359"/>
        <end position="379"/>
    </location>
</feature>
<feature type="transmembrane region" description="Helical" evidence="6">
    <location>
        <begin position="131"/>
        <end position="153"/>
    </location>
</feature>
<evidence type="ECO:0000256" key="1">
    <source>
        <dbReference type="ARBA" id="ARBA00004429"/>
    </source>
</evidence>
<keyword evidence="3 6" id="KW-0812">Transmembrane</keyword>
<dbReference type="Gene3D" id="1.20.1720.10">
    <property type="entry name" value="Multidrug resistance protein D"/>
    <property type="match status" value="1"/>
</dbReference>
<evidence type="ECO:0000256" key="4">
    <source>
        <dbReference type="ARBA" id="ARBA00022989"/>
    </source>
</evidence>
<evidence type="ECO:0000256" key="6">
    <source>
        <dbReference type="SAM" id="Phobius"/>
    </source>
</evidence>
<feature type="domain" description="Major facilitator superfamily (MFS) profile" evidence="7">
    <location>
        <begin position="3"/>
        <end position="383"/>
    </location>
</feature>
<feature type="transmembrane region" description="Helical" evidence="6">
    <location>
        <begin position="294"/>
        <end position="318"/>
    </location>
</feature>
<feature type="transmembrane region" description="Helical" evidence="6">
    <location>
        <begin position="68"/>
        <end position="92"/>
    </location>
</feature>
<dbReference type="InterPro" id="IPR036259">
    <property type="entry name" value="MFS_trans_sf"/>
</dbReference>
<organism evidence="8">
    <name type="scientific">Candidatus Tisiphia endosymbiont of Sergentomyia squamirostris</name>
    <dbReference type="NCBI Taxonomy" id="3113639"/>
    <lineage>
        <taxon>Bacteria</taxon>
        <taxon>Pseudomonadati</taxon>
        <taxon>Pseudomonadota</taxon>
        <taxon>Alphaproteobacteria</taxon>
        <taxon>Rickettsiales</taxon>
        <taxon>Rickettsiaceae</taxon>
        <taxon>Rickettsieae</taxon>
        <taxon>Candidatus Tisiphia</taxon>
    </lineage>
</organism>
<dbReference type="Pfam" id="PF07690">
    <property type="entry name" value="MFS_1"/>
    <property type="match status" value="1"/>
</dbReference>